<feature type="chain" id="PRO_5046886373" evidence="1">
    <location>
        <begin position="20"/>
        <end position="141"/>
    </location>
</feature>
<protein>
    <submittedName>
        <fullName evidence="2">30097_t:CDS:1</fullName>
    </submittedName>
</protein>
<accession>A0ABM8W616</accession>
<comment type="caution">
    <text evidence="2">The sequence shown here is derived from an EMBL/GenBank/DDBJ whole genome shotgun (WGS) entry which is preliminary data.</text>
</comment>
<feature type="signal peptide" evidence="1">
    <location>
        <begin position="1"/>
        <end position="19"/>
    </location>
</feature>
<proteinExistence type="predicted"/>
<evidence type="ECO:0000256" key="1">
    <source>
        <dbReference type="SAM" id="SignalP"/>
    </source>
</evidence>
<organism evidence="2 3">
    <name type="scientific">Gigaspora margarita</name>
    <dbReference type="NCBI Taxonomy" id="4874"/>
    <lineage>
        <taxon>Eukaryota</taxon>
        <taxon>Fungi</taxon>
        <taxon>Fungi incertae sedis</taxon>
        <taxon>Mucoromycota</taxon>
        <taxon>Glomeromycotina</taxon>
        <taxon>Glomeromycetes</taxon>
        <taxon>Diversisporales</taxon>
        <taxon>Gigasporaceae</taxon>
        <taxon>Gigaspora</taxon>
    </lineage>
</organism>
<evidence type="ECO:0000313" key="2">
    <source>
        <dbReference type="EMBL" id="CAG8534337.1"/>
    </source>
</evidence>
<evidence type="ECO:0000313" key="3">
    <source>
        <dbReference type="Proteomes" id="UP000789901"/>
    </source>
</evidence>
<keyword evidence="1" id="KW-0732">Signal</keyword>
<dbReference type="Proteomes" id="UP000789901">
    <property type="component" value="Unassembled WGS sequence"/>
</dbReference>
<keyword evidence="3" id="KW-1185">Reference proteome</keyword>
<feature type="non-terminal residue" evidence="2">
    <location>
        <position position="141"/>
    </location>
</feature>
<name>A0ABM8W616_GIGMA</name>
<gene>
    <name evidence="2" type="ORF">GMARGA_LOCUS3775</name>
</gene>
<sequence>MFVITRNIVIILASLFVVGQFIPEHIYEKLNFDLWLLLIKANLFAEQNISLAINFSEQESLIYELAGYYIEMLLNLDISSQRRFRKIWSLSTFLHNHQLVIDLLNIVECNKAGVDQYEGEKFFKLYLQCAESLIENGNAWM</sequence>
<dbReference type="EMBL" id="CAJVQB010001405">
    <property type="protein sequence ID" value="CAG8534337.1"/>
    <property type="molecule type" value="Genomic_DNA"/>
</dbReference>
<reference evidence="2 3" key="1">
    <citation type="submission" date="2021-06" db="EMBL/GenBank/DDBJ databases">
        <authorList>
            <person name="Kallberg Y."/>
            <person name="Tangrot J."/>
            <person name="Rosling A."/>
        </authorList>
    </citation>
    <scope>NUCLEOTIDE SEQUENCE [LARGE SCALE GENOMIC DNA]</scope>
    <source>
        <strain evidence="2 3">120-4 pot B 10/14</strain>
    </source>
</reference>